<dbReference type="Proteomes" id="UP000094936">
    <property type="component" value="Unassembled WGS sequence"/>
</dbReference>
<feature type="domain" description="Antirepressor protein ant N-terminal" evidence="1">
    <location>
        <begin position="6"/>
        <end position="67"/>
    </location>
</feature>
<dbReference type="Pfam" id="PF10547">
    <property type="entry name" value="P22_AR_N"/>
    <property type="match status" value="1"/>
</dbReference>
<name>A0A1C3E6Y6_9GAMM</name>
<gene>
    <name evidence="2" type="ORF">A8L45_22880</name>
</gene>
<protein>
    <recommendedName>
        <fullName evidence="1">Antirepressor protein ant N-terminal domain-containing protein</fullName>
    </recommendedName>
</protein>
<reference evidence="2 3" key="1">
    <citation type="submission" date="2016-05" db="EMBL/GenBank/DDBJ databases">
        <title>Genomic Taxonomy of the Vibrionaceae.</title>
        <authorList>
            <person name="Gomez-Gil B."/>
            <person name="Enciso-Ibarra J."/>
        </authorList>
    </citation>
    <scope>NUCLEOTIDE SEQUENCE [LARGE SCALE GENOMIC DNA]</scope>
    <source>
        <strain evidence="2 3">CAIM 1920</strain>
    </source>
</reference>
<dbReference type="InterPro" id="IPR018875">
    <property type="entry name" value="Antirepressor_Ant_N"/>
</dbReference>
<dbReference type="AlphaFoldDB" id="A0A1C3E6Y6"/>
<sequence length="69" mass="7606">MTTVITVPFKGVGLCVAERQNQPFTPMKAIVEGMGLMWEPQLRKLNSNAEIWGVIKMVVPTKGAYQTAV</sequence>
<comment type="caution">
    <text evidence="2">The sequence shown here is derived from an EMBL/GenBank/DDBJ whole genome shotgun (WGS) entry which is preliminary data.</text>
</comment>
<organism evidence="2 3">
    <name type="scientific">Veronia pacifica</name>
    <dbReference type="NCBI Taxonomy" id="1080227"/>
    <lineage>
        <taxon>Bacteria</taxon>
        <taxon>Pseudomonadati</taxon>
        <taxon>Pseudomonadota</taxon>
        <taxon>Gammaproteobacteria</taxon>
        <taxon>Vibrionales</taxon>
        <taxon>Vibrionaceae</taxon>
        <taxon>Veronia</taxon>
    </lineage>
</organism>
<proteinExistence type="predicted"/>
<evidence type="ECO:0000259" key="1">
    <source>
        <dbReference type="Pfam" id="PF10547"/>
    </source>
</evidence>
<accession>A0A1C3E6Y6</accession>
<dbReference type="EMBL" id="LYBM01000083">
    <property type="protein sequence ID" value="ODA29017.1"/>
    <property type="molecule type" value="Genomic_DNA"/>
</dbReference>
<evidence type="ECO:0000313" key="2">
    <source>
        <dbReference type="EMBL" id="ODA29017.1"/>
    </source>
</evidence>
<keyword evidence="3" id="KW-1185">Reference proteome</keyword>
<evidence type="ECO:0000313" key="3">
    <source>
        <dbReference type="Proteomes" id="UP000094936"/>
    </source>
</evidence>